<evidence type="ECO:0000313" key="4">
    <source>
        <dbReference type="Proteomes" id="UP000037923"/>
    </source>
</evidence>
<dbReference type="Proteomes" id="UP000037923">
    <property type="component" value="Unassembled WGS sequence"/>
</dbReference>
<gene>
    <name evidence="3" type="ORF">ABB37_05342</name>
</gene>
<name>A0A0N0DUW4_LEPPY</name>
<comment type="caution">
    <text evidence="3">The sequence shown here is derived from an EMBL/GenBank/DDBJ whole genome shotgun (WGS) entry which is preliminary data.</text>
</comment>
<dbReference type="GO" id="GO:0016491">
    <property type="term" value="F:oxidoreductase activity"/>
    <property type="evidence" value="ECO:0007669"/>
    <property type="project" value="UniProtKB-KW"/>
</dbReference>
<proteinExistence type="predicted"/>
<keyword evidence="2" id="KW-0472">Membrane</keyword>
<protein>
    <recommendedName>
        <fullName evidence="5">Transmembrane protein</fullName>
    </recommendedName>
</protein>
<dbReference type="GeneID" id="26905632"/>
<sequence>MKKWSVCVCRHRCVHTHTTSTPVKGVSCFFFLLNSCGEVCCGGRRTVFPRSTFHGLKRNKNHLRSLFTFVSLLAFFFSFLEGSLVHRNAGGGVLCDGRKRRGGADKPVYPNPSVCEIARDRFVVRRTASTASLFFSFRPEEPPTLHLFRLFDGKIRKGGVWICFWAAGLRRREQRGKGVCVNGEVGSVVGAQNLRSQKRCIIVVVFEQQQRPSFSRRSGWTAFSHRCSLLVGVLL</sequence>
<dbReference type="VEuPathDB" id="TriTrypDB:LpyrH10_10_1110"/>
<evidence type="ECO:0000256" key="2">
    <source>
        <dbReference type="SAM" id="Phobius"/>
    </source>
</evidence>
<evidence type="ECO:0000313" key="3">
    <source>
        <dbReference type="EMBL" id="KPA79518.1"/>
    </source>
</evidence>
<evidence type="ECO:0000256" key="1">
    <source>
        <dbReference type="ARBA" id="ARBA00023002"/>
    </source>
</evidence>
<dbReference type="RefSeq" id="XP_015657957.1">
    <property type="nucleotide sequence ID" value="XM_015803315.1"/>
</dbReference>
<feature type="transmembrane region" description="Helical" evidence="2">
    <location>
        <begin position="66"/>
        <end position="85"/>
    </location>
</feature>
<keyword evidence="4" id="KW-1185">Reference proteome</keyword>
<dbReference type="PROSITE" id="PS00070">
    <property type="entry name" value="ALDEHYDE_DEHYDR_CYS"/>
    <property type="match status" value="1"/>
</dbReference>
<dbReference type="InterPro" id="IPR016160">
    <property type="entry name" value="Ald_DH_CS_CYS"/>
</dbReference>
<keyword evidence="1" id="KW-0560">Oxidoreductase</keyword>
<keyword evidence="2" id="KW-1133">Transmembrane helix</keyword>
<reference evidence="3 4" key="1">
    <citation type="submission" date="2015-07" db="EMBL/GenBank/DDBJ databases">
        <title>High-quality genome of monoxenous trypanosomatid Leptomonas pyrrhocoris.</title>
        <authorList>
            <person name="Flegontov P."/>
            <person name="Butenko A."/>
            <person name="Firsov S."/>
            <person name="Vlcek C."/>
            <person name="Logacheva M.D."/>
            <person name="Field M."/>
            <person name="Filatov D."/>
            <person name="Flegontova O."/>
            <person name="Gerasimov E."/>
            <person name="Jackson A.P."/>
            <person name="Kelly S."/>
            <person name="Opperdoes F."/>
            <person name="O'Reilly A."/>
            <person name="Votypka J."/>
            <person name="Yurchenko V."/>
            <person name="Lukes J."/>
        </authorList>
    </citation>
    <scope>NUCLEOTIDE SEQUENCE [LARGE SCALE GENOMIC DNA]</scope>
    <source>
        <strain evidence="3">H10</strain>
    </source>
</reference>
<organism evidence="3 4">
    <name type="scientific">Leptomonas pyrrhocoris</name>
    <name type="common">Firebug parasite</name>
    <dbReference type="NCBI Taxonomy" id="157538"/>
    <lineage>
        <taxon>Eukaryota</taxon>
        <taxon>Discoba</taxon>
        <taxon>Euglenozoa</taxon>
        <taxon>Kinetoplastea</taxon>
        <taxon>Metakinetoplastina</taxon>
        <taxon>Trypanosomatida</taxon>
        <taxon>Trypanosomatidae</taxon>
        <taxon>Leishmaniinae</taxon>
        <taxon>Leptomonas</taxon>
    </lineage>
</organism>
<accession>A0A0N0DUW4</accession>
<dbReference type="EMBL" id="LGTL01000010">
    <property type="protein sequence ID" value="KPA79518.1"/>
    <property type="molecule type" value="Genomic_DNA"/>
</dbReference>
<dbReference type="AlphaFoldDB" id="A0A0N0DUW4"/>
<keyword evidence="2" id="KW-0812">Transmembrane</keyword>
<evidence type="ECO:0008006" key="5">
    <source>
        <dbReference type="Google" id="ProtNLM"/>
    </source>
</evidence>